<evidence type="ECO:0000256" key="6">
    <source>
        <dbReference type="ARBA" id="ARBA00022679"/>
    </source>
</evidence>
<dbReference type="PANTHER" id="PTHR31650:SF1">
    <property type="entry name" value="WAX ESTER SYNTHASE_DIACYLGLYCEROL ACYLTRANSFERASE 4-RELATED"/>
    <property type="match status" value="1"/>
</dbReference>
<keyword evidence="6 11" id="KW-0808">Transferase</keyword>
<dbReference type="InterPro" id="IPR004255">
    <property type="entry name" value="O-acyltransferase_WSD1_N"/>
</dbReference>
<dbReference type="SUPFAM" id="SSF52777">
    <property type="entry name" value="CoA-dependent acyltransferases"/>
    <property type="match status" value="1"/>
</dbReference>
<comment type="catalytic activity">
    <reaction evidence="10 11">
        <text>an acyl-CoA + a 1,2-diacyl-sn-glycerol = a triacyl-sn-glycerol + CoA</text>
        <dbReference type="Rhea" id="RHEA:10868"/>
        <dbReference type="ChEBI" id="CHEBI:17815"/>
        <dbReference type="ChEBI" id="CHEBI:57287"/>
        <dbReference type="ChEBI" id="CHEBI:58342"/>
        <dbReference type="ChEBI" id="CHEBI:64615"/>
        <dbReference type="EC" id="2.3.1.20"/>
    </reaction>
</comment>
<dbReference type="GO" id="GO:0005886">
    <property type="term" value="C:plasma membrane"/>
    <property type="evidence" value="ECO:0007669"/>
    <property type="project" value="TreeGrafter"/>
</dbReference>
<dbReference type="GO" id="GO:0001666">
    <property type="term" value="P:response to hypoxia"/>
    <property type="evidence" value="ECO:0007669"/>
    <property type="project" value="TreeGrafter"/>
</dbReference>
<evidence type="ECO:0000256" key="7">
    <source>
        <dbReference type="ARBA" id="ARBA00022798"/>
    </source>
</evidence>
<dbReference type="RefSeq" id="WP_005177494.1">
    <property type="nucleotide sequence ID" value="NZ_BANR01000021.1"/>
</dbReference>
<comment type="caution">
    <text evidence="15">The sequence shown here is derived from an EMBL/GenBank/DDBJ whole genome shotgun (WGS) entry which is preliminary data.</text>
</comment>
<dbReference type="EC" id="2.3.1.20" evidence="4 11"/>
<dbReference type="PANTHER" id="PTHR31650">
    <property type="entry name" value="O-ACYLTRANSFERASE (WSD1-LIKE) FAMILY PROTEIN"/>
    <property type="match status" value="1"/>
</dbReference>
<evidence type="ECO:0000256" key="5">
    <source>
        <dbReference type="ARBA" id="ARBA00022516"/>
    </source>
</evidence>
<protein>
    <recommendedName>
        <fullName evidence="4 11">Diacylglycerol O-acyltransferase</fullName>
        <ecNumber evidence="4 11">2.3.1.20</ecNumber>
    </recommendedName>
</protein>
<dbReference type="GO" id="GO:0004144">
    <property type="term" value="F:diacylglycerol O-acyltransferase activity"/>
    <property type="evidence" value="ECO:0007669"/>
    <property type="project" value="UniProtKB-EC"/>
</dbReference>
<evidence type="ECO:0000256" key="9">
    <source>
        <dbReference type="ARBA" id="ARBA00023315"/>
    </source>
</evidence>
<evidence type="ECO:0000256" key="12">
    <source>
        <dbReference type="SAM" id="MobiDB-lite"/>
    </source>
</evidence>
<evidence type="ECO:0000256" key="2">
    <source>
        <dbReference type="ARBA" id="ARBA00005189"/>
    </source>
</evidence>
<dbReference type="Pfam" id="PF06974">
    <property type="entry name" value="WS_DGAT_C"/>
    <property type="match status" value="1"/>
</dbReference>
<dbReference type="STRING" id="1220583.GOACH_21_00430"/>
<dbReference type="UniPathway" id="UPA00282"/>
<evidence type="ECO:0000256" key="4">
    <source>
        <dbReference type="ARBA" id="ARBA00013244"/>
    </source>
</evidence>
<accession>L7KMQ7</accession>
<dbReference type="GO" id="GO:0019432">
    <property type="term" value="P:triglyceride biosynthetic process"/>
    <property type="evidence" value="ECO:0007669"/>
    <property type="project" value="UniProtKB-UniPathway"/>
</dbReference>
<dbReference type="InterPro" id="IPR009721">
    <property type="entry name" value="O-acyltransferase_WSD1_C"/>
</dbReference>
<dbReference type="InterPro" id="IPR014292">
    <property type="entry name" value="Acyl_transf_WS/DGAT"/>
</dbReference>
<evidence type="ECO:0000256" key="3">
    <source>
        <dbReference type="ARBA" id="ARBA00009587"/>
    </source>
</evidence>
<dbReference type="Pfam" id="PF03007">
    <property type="entry name" value="WS_DGAT_cat"/>
    <property type="match status" value="1"/>
</dbReference>
<dbReference type="OrthoDB" id="9810950at2"/>
<feature type="region of interest" description="Disordered" evidence="12">
    <location>
        <begin position="160"/>
        <end position="188"/>
    </location>
</feature>
<dbReference type="Proteomes" id="UP000010988">
    <property type="component" value="Unassembled WGS sequence"/>
</dbReference>
<feature type="domain" description="O-acyltransferase WSD1-like N-terminal" evidence="13">
    <location>
        <begin position="8"/>
        <end position="281"/>
    </location>
</feature>
<keyword evidence="7 11" id="KW-0319">Glycerol metabolism</keyword>
<dbReference type="GO" id="GO:0006071">
    <property type="term" value="P:glycerol metabolic process"/>
    <property type="evidence" value="ECO:0007669"/>
    <property type="project" value="UniProtKB-KW"/>
</dbReference>
<proteinExistence type="inferred from homology"/>
<comment type="similarity">
    <text evidence="3 11">Belongs to the long-chain O-acyltransferase family.</text>
</comment>
<feature type="domain" description="O-acyltransferase WSD1 C-terminal" evidence="14">
    <location>
        <begin position="320"/>
        <end position="465"/>
    </location>
</feature>
<name>L7KMQ7_9ACTN</name>
<keyword evidence="5 11" id="KW-0444">Lipid biosynthesis</keyword>
<evidence type="ECO:0000259" key="14">
    <source>
        <dbReference type="Pfam" id="PF06974"/>
    </source>
</evidence>
<comment type="pathway">
    <text evidence="2">Lipid metabolism.</text>
</comment>
<evidence type="ECO:0000256" key="11">
    <source>
        <dbReference type="RuleBase" id="RU361241"/>
    </source>
</evidence>
<evidence type="ECO:0000256" key="8">
    <source>
        <dbReference type="ARBA" id="ARBA00023098"/>
    </source>
</evidence>
<reference evidence="15 16" key="1">
    <citation type="submission" date="2012-12" db="EMBL/GenBank/DDBJ databases">
        <title>Whole genome shotgun sequence of Gordonia aichiensis NBRC 108223.</title>
        <authorList>
            <person name="Isaki-Nakamura S."/>
            <person name="Hosoyama A."/>
            <person name="Tsuchikane K."/>
            <person name="Ando Y."/>
            <person name="Baba S."/>
            <person name="Ohji S."/>
            <person name="Hamada M."/>
            <person name="Tamura T."/>
            <person name="Yamazoe A."/>
            <person name="Yamazaki S."/>
            <person name="Fujita N."/>
        </authorList>
    </citation>
    <scope>NUCLEOTIDE SEQUENCE [LARGE SCALE GENOMIC DNA]</scope>
    <source>
        <strain evidence="15 16">NBRC 108223</strain>
    </source>
</reference>
<organism evidence="15 16">
    <name type="scientific">Gordonia aichiensis NBRC 108223</name>
    <dbReference type="NCBI Taxonomy" id="1220583"/>
    <lineage>
        <taxon>Bacteria</taxon>
        <taxon>Bacillati</taxon>
        <taxon>Actinomycetota</taxon>
        <taxon>Actinomycetes</taxon>
        <taxon>Mycobacteriales</taxon>
        <taxon>Gordoniaceae</taxon>
        <taxon>Gordonia</taxon>
    </lineage>
</organism>
<gene>
    <name evidence="15" type="ORF">GOACH_21_00430</name>
</gene>
<evidence type="ECO:0000256" key="1">
    <source>
        <dbReference type="ARBA" id="ARBA00004771"/>
    </source>
</evidence>
<dbReference type="NCBIfam" id="TIGR02946">
    <property type="entry name" value="acyl_WS_DGAT"/>
    <property type="match status" value="1"/>
</dbReference>
<keyword evidence="16" id="KW-1185">Reference proteome</keyword>
<dbReference type="InterPro" id="IPR045034">
    <property type="entry name" value="O-acyltransferase_WSD1-like"/>
</dbReference>
<dbReference type="GO" id="GO:0071731">
    <property type="term" value="P:response to nitric oxide"/>
    <property type="evidence" value="ECO:0007669"/>
    <property type="project" value="TreeGrafter"/>
</dbReference>
<comment type="pathway">
    <text evidence="1 11">Glycerolipid metabolism; triacylglycerol biosynthesis.</text>
</comment>
<dbReference type="eggNOG" id="COG1020">
    <property type="taxonomic scope" value="Bacteria"/>
</dbReference>
<dbReference type="GO" id="GO:0051701">
    <property type="term" value="P:biological process involved in interaction with host"/>
    <property type="evidence" value="ECO:0007669"/>
    <property type="project" value="TreeGrafter"/>
</dbReference>
<evidence type="ECO:0000259" key="13">
    <source>
        <dbReference type="Pfam" id="PF03007"/>
    </source>
</evidence>
<dbReference type="EMBL" id="BANR01000021">
    <property type="protein sequence ID" value="GAC50150.1"/>
    <property type="molecule type" value="Genomic_DNA"/>
</dbReference>
<keyword evidence="9 11" id="KW-0012">Acyltransferase</keyword>
<dbReference type="AlphaFoldDB" id="L7KMQ7"/>
<evidence type="ECO:0000256" key="10">
    <source>
        <dbReference type="ARBA" id="ARBA00048109"/>
    </source>
</evidence>
<evidence type="ECO:0000313" key="15">
    <source>
        <dbReference type="EMBL" id="GAC50150.1"/>
    </source>
</evidence>
<evidence type="ECO:0000313" key="16">
    <source>
        <dbReference type="Proteomes" id="UP000010988"/>
    </source>
</evidence>
<keyword evidence="8 11" id="KW-0443">Lipid metabolism</keyword>
<sequence length="476" mass="51734">MPYMPVTESMFLFAETREQPMHVGGLQLFVPPEGTSASELAEEMVERFTASSDVHPRFRRRPASPASLFGLVAWTHDDEIDFDYHVRRTVLPRPGRIRELLRYVSLQHSALLDRNRPMWEAHIVEGLADGRVALYTKIHHSLVDGVSALRLLERTLTADPDDRTGTAPWDPRLFRSSRTRTEDSDAASGAGFSIPGVSALTGALGGAVDVTRQVMGVGPAAARIAWTALTDPDIAVPFQPAPKTILDVPVGAARRFAAQQWETSRLREVSGGLGITLNDVIVAMCSGALRSYLIDRDELPEAPLVAALPVSLHSDNSNYGNQITMILANLATNQPDPERRLTTLVKSTRESKRVIRGLSPLQSLAYGAAAIAPLALATVPGFVRYTPPQFNLIISNVPGPSEHLYWNGARLDGVYPVSIPMSGSALNITVTSTAEHVNFGLIGARKELPSLQRLLTHLDTALEELEKLAATEGVSL</sequence>